<accession>A0A507EVQ7</accession>
<dbReference type="GO" id="GO:0005737">
    <property type="term" value="C:cytoplasm"/>
    <property type="evidence" value="ECO:0007669"/>
    <property type="project" value="TreeGrafter"/>
</dbReference>
<dbReference type="InterPro" id="IPR001251">
    <property type="entry name" value="CRAL-TRIO_dom"/>
</dbReference>
<dbReference type="InterPro" id="IPR036865">
    <property type="entry name" value="CRAL-TRIO_dom_sf"/>
</dbReference>
<dbReference type="Gene3D" id="2.60.120.680">
    <property type="entry name" value="GOLD domain"/>
    <property type="match status" value="1"/>
</dbReference>
<sequence length="405" mass="44374">MEPSLSQLLTDNASEIAALRSLLSDVLDASRHDDFWLLRYVLSNKTAAAAEEPARFTINYFKEHADSIKAIVEEGKKCPGEDLINKFQVVGDHKHTSTGEPIFIIRTALSNPKALMDNVPFDDVLNFMILNRLKTLADCEAASRRENRLIKTITLLDMQGMSMARIPDSRFIKVLGDSSKLSEKMFPQLLGKTIYVNAPSWMVWAFKTVLLPVLSKKTIEKTVFCPGNSSGKNNMADCPYLSRYLKAADLPSFLGGQCNCIGGCVGGVPNSQTTPVTEISGDGGVSLTVASRNVEIVSYPLLAGTKARYMLAVGVGQNIQVRVTFTPRDSDKSQVIVAPQVIEGAKKKLLLGKSKTDASGEEYAISGDFTAKSQGIFAIEFDNSQSWMRSKTVSYLFETVMEGEE</sequence>
<name>A0A507EVQ7_9FUNG</name>
<organism evidence="3 4">
    <name type="scientific">Chytriomyces confervae</name>
    <dbReference type="NCBI Taxonomy" id="246404"/>
    <lineage>
        <taxon>Eukaryota</taxon>
        <taxon>Fungi</taxon>
        <taxon>Fungi incertae sedis</taxon>
        <taxon>Chytridiomycota</taxon>
        <taxon>Chytridiomycota incertae sedis</taxon>
        <taxon>Chytridiomycetes</taxon>
        <taxon>Chytridiales</taxon>
        <taxon>Chytriomycetaceae</taxon>
        <taxon>Chytriomyces</taxon>
    </lineage>
</organism>
<gene>
    <name evidence="3" type="ORF">CcCBS67573_g07329</name>
</gene>
<keyword evidence="4" id="KW-1185">Reference proteome</keyword>
<dbReference type="AlphaFoldDB" id="A0A507EVQ7"/>
<protein>
    <recommendedName>
        <fullName evidence="5">CRAL-TRIO domain-containing protein</fullName>
    </recommendedName>
</protein>
<dbReference type="InterPro" id="IPR036598">
    <property type="entry name" value="GOLD_dom_sf"/>
</dbReference>
<dbReference type="SUPFAM" id="SSF101576">
    <property type="entry name" value="Supernatant protein factor (SPF), C-terminal domain"/>
    <property type="match status" value="1"/>
</dbReference>
<dbReference type="InterPro" id="IPR009038">
    <property type="entry name" value="GOLD_dom"/>
</dbReference>
<dbReference type="Gene3D" id="3.40.525.10">
    <property type="entry name" value="CRAL-TRIO lipid binding domain"/>
    <property type="match status" value="1"/>
</dbReference>
<evidence type="ECO:0008006" key="5">
    <source>
        <dbReference type="Google" id="ProtNLM"/>
    </source>
</evidence>
<dbReference type="OrthoDB" id="2127056at2759"/>
<dbReference type="EMBL" id="QEAP01000372">
    <property type="protein sequence ID" value="TPX67981.1"/>
    <property type="molecule type" value="Genomic_DNA"/>
</dbReference>
<reference evidence="3 4" key="1">
    <citation type="journal article" date="2019" name="Sci. Rep.">
        <title>Comparative genomics of chytrid fungi reveal insights into the obligate biotrophic and pathogenic lifestyle of Synchytrium endobioticum.</title>
        <authorList>
            <person name="van de Vossenberg B.T.L.H."/>
            <person name="Warris S."/>
            <person name="Nguyen H.D.T."/>
            <person name="van Gent-Pelzer M.P.E."/>
            <person name="Joly D.L."/>
            <person name="van de Geest H.C."/>
            <person name="Bonants P.J.M."/>
            <person name="Smith D.S."/>
            <person name="Levesque C.A."/>
            <person name="van der Lee T.A.J."/>
        </authorList>
    </citation>
    <scope>NUCLEOTIDE SEQUENCE [LARGE SCALE GENOMIC DNA]</scope>
    <source>
        <strain evidence="3 4">CBS 675.73</strain>
    </source>
</reference>
<evidence type="ECO:0000313" key="4">
    <source>
        <dbReference type="Proteomes" id="UP000320333"/>
    </source>
</evidence>
<dbReference type="SUPFAM" id="SSF52087">
    <property type="entry name" value="CRAL/TRIO domain"/>
    <property type="match status" value="1"/>
</dbReference>
<proteinExistence type="predicted"/>
<feature type="domain" description="CRAL-TRIO" evidence="1">
    <location>
        <begin position="80"/>
        <end position="262"/>
    </location>
</feature>
<dbReference type="PROSITE" id="PS50191">
    <property type="entry name" value="CRAL_TRIO"/>
    <property type="match status" value="1"/>
</dbReference>
<dbReference type="Proteomes" id="UP000320333">
    <property type="component" value="Unassembled WGS sequence"/>
</dbReference>
<dbReference type="PANTHER" id="PTHR23324:SF83">
    <property type="entry name" value="SEC14-LIKE PROTEIN 2"/>
    <property type="match status" value="1"/>
</dbReference>
<dbReference type="InterPro" id="IPR051064">
    <property type="entry name" value="SEC14/CRAL-TRIO_domain"/>
</dbReference>
<dbReference type="Pfam" id="PF00650">
    <property type="entry name" value="CRAL_TRIO"/>
    <property type="match status" value="1"/>
</dbReference>
<dbReference type="CDD" id="cd00170">
    <property type="entry name" value="SEC14"/>
    <property type="match status" value="1"/>
</dbReference>
<dbReference type="PANTHER" id="PTHR23324">
    <property type="entry name" value="SEC14 RELATED PROTEIN"/>
    <property type="match status" value="1"/>
</dbReference>
<dbReference type="PROSITE" id="PS50866">
    <property type="entry name" value="GOLD"/>
    <property type="match status" value="1"/>
</dbReference>
<evidence type="ECO:0000259" key="1">
    <source>
        <dbReference type="PROSITE" id="PS50191"/>
    </source>
</evidence>
<comment type="caution">
    <text evidence="3">The sequence shown here is derived from an EMBL/GenBank/DDBJ whole genome shotgun (WGS) entry which is preliminary data.</text>
</comment>
<evidence type="ECO:0000313" key="3">
    <source>
        <dbReference type="EMBL" id="TPX67981.1"/>
    </source>
</evidence>
<feature type="domain" description="GOLD" evidence="2">
    <location>
        <begin position="287"/>
        <end position="399"/>
    </location>
</feature>
<dbReference type="SMART" id="SM00516">
    <property type="entry name" value="SEC14"/>
    <property type="match status" value="1"/>
</dbReference>
<evidence type="ECO:0000259" key="2">
    <source>
        <dbReference type="PROSITE" id="PS50866"/>
    </source>
</evidence>
<dbReference type="STRING" id="246404.A0A507EVQ7"/>